<dbReference type="EMBL" id="BMOL01000009">
    <property type="protein sequence ID" value="GGL82903.1"/>
    <property type="molecule type" value="Genomic_DNA"/>
</dbReference>
<comment type="caution">
    <text evidence="1">The sequence shown here is derived from an EMBL/GenBank/DDBJ whole genome shotgun (WGS) entry which is preliminary data.</text>
</comment>
<reference evidence="2" key="1">
    <citation type="journal article" date="2019" name="Int. J. Syst. Evol. Microbiol.">
        <title>The Global Catalogue of Microorganisms (GCM) 10K type strain sequencing project: providing services to taxonomists for standard genome sequencing and annotation.</title>
        <authorList>
            <consortium name="The Broad Institute Genomics Platform"/>
            <consortium name="The Broad Institute Genome Sequencing Center for Infectious Disease"/>
            <person name="Wu L."/>
            <person name="Ma J."/>
        </authorList>
    </citation>
    <scope>NUCLEOTIDE SEQUENCE [LARGE SCALE GENOMIC DNA]</scope>
    <source>
        <strain evidence="2">JCM 15442</strain>
    </source>
</reference>
<dbReference type="RefSeq" id="WP_188971660.1">
    <property type="nucleotide sequence ID" value="NZ_BMOL01000009.1"/>
</dbReference>
<gene>
    <name evidence="1" type="ORF">GCM10010840_20850</name>
</gene>
<accession>A0ABQ2GAP7</accession>
<dbReference type="Proteomes" id="UP000639973">
    <property type="component" value="Unassembled WGS sequence"/>
</dbReference>
<protein>
    <submittedName>
        <fullName evidence="1">Uncharacterized protein</fullName>
    </submittedName>
</protein>
<keyword evidence="2" id="KW-1185">Reference proteome</keyword>
<name>A0ABQ2GAP7_9DEIO</name>
<sequence>MRAQGGAGAGDGSVAGLDGLAALVLVGLRCSPQSLALLVEIKQCAPDFFTLLLPVLGHADVVRVARECLPTRGQLPPCDVSHTLTLLCACAHLQVSGGRLSRRWPACVGPAAAALPYWTVERVMGARLTAVATGVGTAARKRREQGERAAHFHGCRWRSPSTISGTCDGGYKSR</sequence>
<organism evidence="1 2">
    <name type="scientific">Deinococcus aerolatus</name>
    <dbReference type="NCBI Taxonomy" id="522487"/>
    <lineage>
        <taxon>Bacteria</taxon>
        <taxon>Thermotogati</taxon>
        <taxon>Deinococcota</taxon>
        <taxon>Deinococci</taxon>
        <taxon>Deinococcales</taxon>
        <taxon>Deinococcaceae</taxon>
        <taxon>Deinococcus</taxon>
    </lineage>
</organism>
<evidence type="ECO:0000313" key="1">
    <source>
        <dbReference type="EMBL" id="GGL82903.1"/>
    </source>
</evidence>
<proteinExistence type="predicted"/>
<evidence type="ECO:0000313" key="2">
    <source>
        <dbReference type="Proteomes" id="UP000639973"/>
    </source>
</evidence>